<reference evidence="2 3" key="1">
    <citation type="journal article" date="2008" name="Nature">
        <title>The genome of the model beetle and pest Tribolium castaneum.</title>
        <authorList>
            <consortium name="Tribolium Genome Sequencing Consortium"/>
            <person name="Richards S."/>
            <person name="Gibbs R.A."/>
            <person name="Weinstock G.M."/>
            <person name="Brown S.J."/>
            <person name="Denell R."/>
            <person name="Beeman R.W."/>
            <person name="Gibbs R."/>
            <person name="Beeman R.W."/>
            <person name="Brown S.J."/>
            <person name="Bucher G."/>
            <person name="Friedrich M."/>
            <person name="Grimmelikhuijzen C.J."/>
            <person name="Klingler M."/>
            <person name="Lorenzen M."/>
            <person name="Richards S."/>
            <person name="Roth S."/>
            <person name="Schroder R."/>
            <person name="Tautz D."/>
            <person name="Zdobnov E.M."/>
            <person name="Muzny D."/>
            <person name="Gibbs R.A."/>
            <person name="Weinstock G.M."/>
            <person name="Attaway T."/>
            <person name="Bell S."/>
            <person name="Buhay C.J."/>
            <person name="Chandrabose M.N."/>
            <person name="Chavez D."/>
            <person name="Clerk-Blankenburg K.P."/>
            <person name="Cree A."/>
            <person name="Dao M."/>
            <person name="Davis C."/>
            <person name="Chacko J."/>
            <person name="Dinh H."/>
            <person name="Dugan-Rocha S."/>
            <person name="Fowler G."/>
            <person name="Garner T.T."/>
            <person name="Garnes J."/>
            <person name="Gnirke A."/>
            <person name="Hawes A."/>
            <person name="Hernandez J."/>
            <person name="Hines S."/>
            <person name="Holder M."/>
            <person name="Hume J."/>
            <person name="Jhangiani S.N."/>
            <person name="Joshi V."/>
            <person name="Khan Z.M."/>
            <person name="Jackson L."/>
            <person name="Kovar C."/>
            <person name="Kowis A."/>
            <person name="Lee S."/>
            <person name="Lewis L.R."/>
            <person name="Margolis J."/>
            <person name="Morgan M."/>
            <person name="Nazareth L.V."/>
            <person name="Nguyen N."/>
            <person name="Okwuonu G."/>
            <person name="Parker D."/>
            <person name="Richards S."/>
            <person name="Ruiz S.J."/>
            <person name="Santibanez J."/>
            <person name="Savard J."/>
            <person name="Scherer S.E."/>
            <person name="Schneider B."/>
            <person name="Sodergren E."/>
            <person name="Tautz D."/>
            <person name="Vattahil S."/>
            <person name="Villasana D."/>
            <person name="White C.S."/>
            <person name="Wright R."/>
            <person name="Park Y."/>
            <person name="Beeman R.W."/>
            <person name="Lord J."/>
            <person name="Oppert B."/>
            <person name="Lorenzen M."/>
            <person name="Brown S."/>
            <person name="Wang L."/>
            <person name="Savard J."/>
            <person name="Tautz D."/>
            <person name="Richards S."/>
            <person name="Weinstock G."/>
            <person name="Gibbs R.A."/>
            <person name="Liu Y."/>
            <person name="Worley K."/>
            <person name="Weinstock G."/>
            <person name="Elsik C.G."/>
            <person name="Reese J.T."/>
            <person name="Elhaik E."/>
            <person name="Landan G."/>
            <person name="Graur D."/>
            <person name="Arensburger P."/>
            <person name="Atkinson P."/>
            <person name="Beeman R.W."/>
            <person name="Beidler J."/>
            <person name="Brown S.J."/>
            <person name="Demuth J.P."/>
            <person name="Drury D.W."/>
            <person name="Du Y.Z."/>
            <person name="Fujiwara H."/>
            <person name="Lorenzen M."/>
            <person name="Maselli V."/>
            <person name="Osanai M."/>
            <person name="Park Y."/>
            <person name="Robertson H.M."/>
            <person name="Tu Z."/>
            <person name="Wang J.J."/>
            <person name="Wang S."/>
            <person name="Richards S."/>
            <person name="Song H."/>
            <person name="Zhang L."/>
            <person name="Sodergren E."/>
            <person name="Werner D."/>
            <person name="Stanke M."/>
            <person name="Morgenstern B."/>
            <person name="Solovyev V."/>
            <person name="Kosarev P."/>
            <person name="Brown G."/>
            <person name="Chen H.C."/>
            <person name="Ermolaeva O."/>
            <person name="Hlavina W."/>
            <person name="Kapustin Y."/>
            <person name="Kiryutin B."/>
            <person name="Kitts P."/>
            <person name="Maglott D."/>
            <person name="Pruitt K."/>
            <person name="Sapojnikov V."/>
            <person name="Souvorov A."/>
            <person name="Mackey A.J."/>
            <person name="Waterhouse R.M."/>
            <person name="Wyder S."/>
            <person name="Zdobnov E.M."/>
            <person name="Zdobnov E.M."/>
            <person name="Wyder S."/>
            <person name="Kriventseva E.V."/>
            <person name="Kadowaki T."/>
            <person name="Bork P."/>
            <person name="Aranda M."/>
            <person name="Bao R."/>
            <person name="Beermann A."/>
            <person name="Berns N."/>
            <person name="Bolognesi R."/>
            <person name="Bonneton F."/>
            <person name="Bopp D."/>
            <person name="Brown S.J."/>
            <person name="Bucher G."/>
            <person name="Butts T."/>
            <person name="Chaumot A."/>
            <person name="Denell R.E."/>
            <person name="Ferrier D.E."/>
            <person name="Friedrich M."/>
            <person name="Gordon C.M."/>
            <person name="Jindra M."/>
            <person name="Klingler M."/>
            <person name="Lan Q."/>
            <person name="Lattorff H.M."/>
            <person name="Laudet V."/>
            <person name="von Levetsow C."/>
            <person name="Liu Z."/>
            <person name="Lutz R."/>
            <person name="Lynch J.A."/>
            <person name="da Fonseca R.N."/>
            <person name="Posnien N."/>
            <person name="Reuter R."/>
            <person name="Roth S."/>
            <person name="Savard J."/>
            <person name="Schinko J.B."/>
            <person name="Schmitt C."/>
            <person name="Schoppmeier M."/>
            <person name="Schroder R."/>
            <person name="Shippy T.D."/>
            <person name="Simonnet F."/>
            <person name="Marques-Souza H."/>
            <person name="Tautz D."/>
            <person name="Tomoyasu Y."/>
            <person name="Trauner J."/>
            <person name="Van der Zee M."/>
            <person name="Vervoort M."/>
            <person name="Wittkopp N."/>
            <person name="Wimmer E.A."/>
            <person name="Yang X."/>
            <person name="Jones A.K."/>
            <person name="Sattelle D.B."/>
            <person name="Ebert P.R."/>
            <person name="Nelson D."/>
            <person name="Scott J.G."/>
            <person name="Beeman R.W."/>
            <person name="Muthukrishnan S."/>
            <person name="Kramer K.J."/>
            <person name="Arakane Y."/>
            <person name="Beeman R.W."/>
            <person name="Zhu Q."/>
            <person name="Hogenkamp D."/>
            <person name="Dixit R."/>
            <person name="Oppert B."/>
            <person name="Jiang H."/>
            <person name="Zou Z."/>
            <person name="Marshall J."/>
            <person name="Elpidina E."/>
            <person name="Vinokurov K."/>
            <person name="Oppert C."/>
            <person name="Zou Z."/>
            <person name="Evans J."/>
            <person name="Lu Z."/>
            <person name="Zhao P."/>
            <person name="Sumathipala N."/>
            <person name="Altincicek B."/>
            <person name="Vilcinskas A."/>
            <person name="Williams M."/>
            <person name="Hultmark D."/>
            <person name="Hetru C."/>
            <person name="Jiang H."/>
            <person name="Grimmelikhuijzen C.J."/>
            <person name="Hauser F."/>
            <person name="Cazzamali G."/>
            <person name="Williamson M."/>
            <person name="Park Y."/>
            <person name="Li B."/>
            <person name="Tanaka Y."/>
            <person name="Predel R."/>
            <person name="Neupert S."/>
            <person name="Schachtner J."/>
            <person name="Verleyen P."/>
            <person name="Raible F."/>
            <person name="Bork P."/>
            <person name="Friedrich M."/>
            <person name="Walden K.K."/>
            <person name="Robertson H.M."/>
            <person name="Angeli S."/>
            <person name="Foret S."/>
            <person name="Bucher G."/>
            <person name="Schuetz S."/>
            <person name="Maleszka R."/>
            <person name="Wimmer E.A."/>
            <person name="Beeman R.W."/>
            <person name="Lorenzen M."/>
            <person name="Tomoyasu Y."/>
            <person name="Miller S.C."/>
            <person name="Grossmann D."/>
            <person name="Bucher G."/>
        </authorList>
    </citation>
    <scope>NUCLEOTIDE SEQUENCE [LARGE SCALE GENOMIC DNA]</scope>
    <source>
        <strain evidence="2 3">Georgia GA2</strain>
    </source>
</reference>
<keyword evidence="1" id="KW-0812">Transmembrane</keyword>
<dbReference type="InParanoid" id="D6WYN5"/>
<dbReference type="EMBL" id="KQ971357">
    <property type="protein sequence ID" value="EFA08436.1"/>
    <property type="molecule type" value="Genomic_DNA"/>
</dbReference>
<dbReference type="HOGENOM" id="CLU_2087926_0_0_1"/>
<keyword evidence="1" id="KW-1133">Transmembrane helix</keyword>
<dbReference type="Proteomes" id="UP000007266">
    <property type="component" value="Linkage group 8"/>
</dbReference>
<proteinExistence type="predicted"/>
<feature type="transmembrane region" description="Helical" evidence="1">
    <location>
        <begin position="44"/>
        <end position="66"/>
    </location>
</feature>
<sequence length="117" mass="13444">MALNLAKRVWWQESRETPGPLFRRDTVPNPSRNYQRISNNNEPVVLSLPVVVAPLHFFFFTMEVLLRHDSGSHREFVTEYFVNSVVIIQANTFVLYANDGPKSEGTCRNNAEQFICG</sequence>
<name>D6WYN5_TRICA</name>
<reference evidence="2 3" key="2">
    <citation type="journal article" date="2010" name="Nucleic Acids Res.">
        <title>BeetleBase in 2010: revisions to provide comprehensive genomic information for Tribolium castaneum.</title>
        <authorList>
            <person name="Kim H.S."/>
            <person name="Murphy T."/>
            <person name="Xia J."/>
            <person name="Caragea D."/>
            <person name="Park Y."/>
            <person name="Beeman R.W."/>
            <person name="Lorenzen M.D."/>
            <person name="Butcher S."/>
            <person name="Manak J.R."/>
            <person name="Brown S.J."/>
        </authorList>
    </citation>
    <scope>GENOME REANNOTATION</scope>
    <source>
        <strain evidence="2 3">Georgia GA2</strain>
    </source>
</reference>
<accession>D6WYN5</accession>
<protein>
    <submittedName>
        <fullName evidence="2">Uncharacterized protein</fullName>
    </submittedName>
</protein>
<evidence type="ECO:0000313" key="2">
    <source>
        <dbReference type="EMBL" id="EFA08436.1"/>
    </source>
</evidence>
<keyword evidence="1" id="KW-0472">Membrane</keyword>
<organism evidence="2 3">
    <name type="scientific">Tribolium castaneum</name>
    <name type="common">Red flour beetle</name>
    <dbReference type="NCBI Taxonomy" id="7070"/>
    <lineage>
        <taxon>Eukaryota</taxon>
        <taxon>Metazoa</taxon>
        <taxon>Ecdysozoa</taxon>
        <taxon>Arthropoda</taxon>
        <taxon>Hexapoda</taxon>
        <taxon>Insecta</taxon>
        <taxon>Pterygota</taxon>
        <taxon>Neoptera</taxon>
        <taxon>Endopterygota</taxon>
        <taxon>Coleoptera</taxon>
        <taxon>Polyphaga</taxon>
        <taxon>Cucujiformia</taxon>
        <taxon>Tenebrionidae</taxon>
        <taxon>Tenebrionidae incertae sedis</taxon>
        <taxon>Tribolium</taxon>
    </lineage>
</organism>
<evidence type="ECO:0000256" key="1">
    <source>
        <dbReference type="SAM" id="Phobius"/>
    </source>
</evidence>
<dbReference type="AlphaFoldDB" id="D6WYN5"/>
<evidence type="ECO:0000313" key="3">
    <source>
        <dbReference type="Proteomes" id="UP000007266"/>
    </source>
</evidence>
<keyword evidence="3" id="KW-1185">Reference proteome</keyword>
<gene>
    <name evidence="2" type="primary">GLEAN_06083</name>
    <name evidence="2" type="ORF">TcasGA2_TC006083</name>
</gene>